<dbReference type="InterPro" id="IPR046150">
    <property type="entry name" value="DUF6152"/>
</dbReference>
<evidence type="ECO:0008006" key="4">
    <source>
        <dbReference type="Google" id="ProtNLM"/>
    </source>
</evidence>
<keyword evidence="3" id="KW-1185">Reference proteome</keyword>
<dbReference type="EMBL" id="JACLAW010000001">
    <property type="protein sequence ID" value="MBC2664026.1"/>
    <property type="molecule type" value="Genomic_DNA"/>
</dbReference>
<evidence type="ECO:0000313" key="3">
    <source>
        <dbReference type="Proteomes" id="UP000566813"/>
    </source>
</evidence>
<evidence type="ECO:0000313" key="2">
    <source>
        <dbReference type="EMBL" id="MBC2664026.1"/>
    </source>
</evidence>
<protein>
    <recommendedName>
        <fullName evidence="4">Copper binding protein CusF</fullName>
    </recommendedName>
</protein>
<organism evidence="2 3">
    <name type="scientific">Novosphingobium flavum</name>
    <dbReference type="NCBI Taxonomy" id="1778672"/>
    <lineage>
        <taxon>Bacteria</taxon>
        <taxon>Pseudomonadati</taxon>
        <taxon>Pseudomonadota</taxon>
        <taxon>Alphaproteobacteria</taxon>
        <taxon>Sphingomonadales</taxon>
        <taxon>Sphingomonadaceae</taxon>
        <taxon>Novosphingobium</taxon>
    </lineage>
</organism>
<name>A0A7X1FNH5_9SPHN</name>
<gene>
    <name evidence="2" type="ORF">H7F51_00690</name>
</gene>
<dbReference type="Pfam" id="PF19649">
    <property type="entry name" value="DUF6152"/>
    <property type="match status" value="1"/>
</dbReference>
<accession>A0A7X1FNH5</accession>
<reference evidence="2 3" key="1">
    <citation type="submission" date="2020-08" db="EMBL/GenBank/DDBJ databases">
        <title>The genome sequence of type strain Novosphingobium flavum NBRC 111647.</title>
        <authorList>
            <person name="Liu Y."/>
        </authorList>
    </citation>
    <scope>NUCLEOTIDE SEQUENCE [LARGE SCALE GENOMIC DNA]</scope>
    <source>
        <strain evidence="2 3">NBRC 111647</strain>
    </source>
</reference>
<comment type="caution">
    <text evidence="2">The sequence shown here is derived from an EMBL/GenBank/DDBJ whole genome shotgun (WGS) entry which is preliminary data.</text>
</comment>
<evidence type="ECO:0000256" key="1">
    <source>
        <dbReference type="SAM" id="SignalP"/>
    </source>
</evidence>
<feature type="chain" id="PRO_5031297805" description="Copper binding protein CusF" evidence="1">
    <location>
        <begin position="26"/>
        <end position="129"/>
    </location>
</feature>
<keyword evidence="1" id="KW-0732">Signal</keyword>
<dbReference type="RefSeq" id="WP_185662284.1">
    <property type="nucleotide sequence ID" value="NZ_JACLAW010000001.1"/>
</dbReference>
<sequence>MTILSLRLRAAAALVLAAAAAPALAHHSFAMFDQKQSFTVNAVITQFQWANPHCWVEADVPGGKGAHKSFPHLSLEMNGLSGLRSGGWNAKTLKPGDKVVIEYHPMRDGTAAGQLVSVKLADGRQLKAQ</sequence>
<feature type="signal peptide" evidence="1">
    <location>
        <begin position="1"/>
        <end position="25"/>
    </location>
</feature>
<proteinExistence type="predicted"/>
<dbReference type="AlphaFoldDB" id="A0A7X1FNH5"/>
<dbReference type="Proteomes" id="UP000566813">
    <property type="component" value="Unassembled WGS sequence"/>
</dbReference>